<proteinExistence type="predicted"/>
<dbReference type="Proteomes" id="UP000314294">
    <property type="component" value="Unassembled WGS sequence"/>
</dbReference>
<dbReference type="AlphaFoldDB" id="A0A4Z2EJ71"/>
<evidence type="ECO:0000313" key="3">
    <source>
        <dbReference type="Proteomes" id="UP000314294"/>
    </source>
</evidence>
<feature type="compositionally biased region" description="Basic and acidic residues" evidence="1">
    <location>
        <begin position="237"/>
        <end position="246"/>
    </location>
</feature>
<gene>
    <name evidence="2" type="ORF">EYF80_061367</name>
</gene>
<feature type="compositionally biased region" description="Basic and acidic residues" evidence="1">
    <location>
        <begin position="198"/>
        <end position="216"/>
    </location>
</feature>
<protein>
    <submittedName>
        <fullName evidence="2">Uncharacterized protein</fullName>
    </submittedName>
</protein>
<name>A0A4Z2EJ71_9TELE</name>
<feature type="region of interest" description="Disordered" evidence="1">
    <location>
        <begin position="118"/>
        <end position="172"/>
    </location>
</feature>
<feature type="compositionally biased region" description="Acidic residues" evidence="1">
    <location>
        <begin position="46"/>
        <end position="68"/>
    </location>
</feature>
<accession>A0A4Z2EJ71</accession>
<evidence type="ECO:0000313" key="2">
    <source>
        <dbReference type="EMBL" id="TNN28484.1"/>
    </source>
</evidence>
<evidence type="ECO:0000256" key="1">
    <source>
        <dbReference type="SAM" id="MobiDB-lite"/>
    </source>
</evidence>
<feature type="region of interest" description="Disordered" evidence="1">
    <location>
        <begin position="1"/>
        <end position="77"/>
    </location>
</feature>
<dbReference type="EMBL" id="SRLO01006849">
    <property type="protein sequence ID" value="TNN28484.1"/>
    <property type="molecule type" value="Genomic_DNA"/>
</dbReference>
<organism evidence="2 3">
    <name type="scientific">Liparis tanakae</name>
    <name type="common">Tanaka's snailfish</name>
    <dbReference type="NCBI Taxonomy" id="230148"/>
    <lineage>
        <taxon>Eukaryota</taxon>
        <taxon>Metazoa</taxon>
        <taxon>Chordata</taxon>
        <taxon>Craniata</taxon>
        <taxon>Vertebrata</taxon>
        <taxon>Euteleostomi</taxon>
        <taxon>Actinopterygii</taxon>
        <taxon>Neopterygii</taxon>
        <taxon>Teleostei</taxon>
        <taxon>Neoteleostei</taxon>
        <taxon>Acanthomorphata</taxon>
        <taxon>Eupercaria</taxon>
        <taxon>Perciformes</taxon>
        <taxon>Cottioidei</taxon>
        <taxon>Cottales</taxon>
        <taxon>Liparidae</taxon>
        <taxon>Liparis</taxon>
    </lineage>
</organism>
<comment type="caution">
    <text evidence="2">The sequence shown here is derived from an EMBL/GenBank/DDBJ whole genome shotgun (WGS) entry which is preliminary data.</text>
</comment>
<reference evidence="2 3" key="1">
    <citation type="submission" date="2019-03" db="EMBL/GenBank/DDBJ databases">
        <title>First draft genome of Liparis tanakae, snailfish: a comprehensive survey of snailfish specific genes.</title>
        <authorList>
            <person name="Kim W."/>
            <person name="Song I."/>
            <person name="Jeong J.-H."/>
            <person name="Kim D."/>
            <person name="Kim S."/>
            <person name="Ryu S."/>
            <person name="Song J.Y."/>
            <person name="Lee S.K."/>
        </authorList>
    </citation>
    <scope>NUCLEOTIDE SEQUENCE [LARGE SCALE GENOMIC DNA]</scope>
    <source>
        <tissue evidence="2">Muscle</tissue>
    </source>
</reference>
<feature type="region of interest" description="Disordered" evidence="1">
    <location>
        <begin position="197"/>
        <end position="255"/>
    </location>
</feature>
<keyword evidence="3" id="KW-1185">Reference proteome</keyword>
<sequence length="255" mass="27885">MNPPEVGGRAPGVASDASSPPCGGSAALDSGRATAPLSAEQRSTAVDDDSDEEVESEEAADGEGDEVQTDQLQQSQVSAQHVVVVEVLVPPVDPRVPPGPPEAVRLVVHVLRGEPFPRRLVDAGIEPSREQAHSQDTEGRPEDQNHQQEVQHGRDGPDQSLHHPLHTDRGEGDRSYCTTACYCLSVCSDVLKVRSHPQAREARDDPQEPQRPEAPHQLEGPQPREPQGVGSQRHQRHLEEATEHYWDQLTHQNQH</sequence>